<dbReference type="Pfam" id="PF00582">
    <property type="entry name" value="Usp"/>
    <property type="match status" value="2"/>
</dbReference>
<dbReference type="CDD" id="cd00293">
    <property type="entry name" value="USP-like"/>
    <property type="match status" value="2"/>
</dbReference>
<comment type="similarity">
    <text evidence="1">Belongs to the universal stress protein A family.</text>
</comment>
<accession>A0ABM8RMV5</accession>
<proteinExistence type="inferred from homology"/>
<dbReference type="InterPro" id="IPR014729">
    <property type="entry name" value="Rossmann-like_a/b/a_fold"/>
</dbReference>
<evidence type="ECO:0000256" key="2">
    <source>
        <dbReference type="ARBA" id="ARBA00022741"/>
    </source>
</evidence>
<keyword evidence="3" id="KW-0067">ATP-binding</keyword>
<dbReference type="InterPro" id="IPR006016">
    <property type="entry name" value="UspA"/>
</dbReference>
<evidence type="ECO:0000256" key="3">
    <source>
        <dbReference type="ARBA" id="ARBA00022840"/>
    </source>
</evidence>
<dbReference type="PANTHER" id="PTHR46268">
    <property type="entry name" value="STRESS RESPONSE PROTEIN NHAX"/>
    <property type="match status" value="1"/>
</dbReference>
<dbReference type="PANTHER" id="PTHR46268:SF27">
    <property type="entry name" value="UNIVERSAL STRESS PROTEIN RV2623"/>
    <property type="match status" value="1"/>
</dbReference>
<dbReference type="Proteomes" id="UP000675880">
    <property type="component" value="Unassembled WGS sequence"/>
</dbReference>
<name>A0ABM8RMV5_9BACT</name>
<protein>
    <submittedName>
        <fullName evidence="5">Universal stress protein</fullName>
    </submittedName>
</protein>
<keyword evidence="6" id="KW-1185">Reference proteome</keyword>
<dbReference type="SUPFAM" id="SSF52402">
    <property type="entry name" value="Adenine nucleotide alpha hydrolases-like"/>
    <property type="match status" value="2"/>
</dbReference>
<comment type="caution">
    <text evidence="5">The sequence shown here is derived from an EMBL/GenBank/DDBJ whole genome shotgun (WGS) entry which is preliminary data.</text>
</comment>
<reference evidence="5 6" key="1">
    <citation type="submission" date="2021-02" db="EMBL/GenBank/DDBJ databases">
        <authorList>
            <person name="Han P."/>
        </authorList>
    </citation>
    <scope>NUCLEOTIDE SEQUENCE [LARGE SCALE GENOMIC DNA]</scope>
    <source>
        <strain evidence="5">Candidatus Nitrospira sp. ZN2</strain>
    </source>
</reference>
<dbReference type="RefSeq" id="WP_213042807.1">
    <property type="nucleotide sequence ID" value="NZ_CAJNBJ010000016.1"/>
</dbReference>
<evidence type="ECO:0000259" key="4">
    <source>
        <dbReference type="Pfam" id="PF00582"/>
    </source>
</evidence>
<dbReference type="PRINTS" id="PR01438">
    <property type="entry name" value="UNVRSLSTRESS"/>
</dbReference>
<organism evidence="5 6">
    <name type="scientific">Nitrospira defluvii</name>
    <dbReference type="NCBI Taxonomy" id="330214"/>
    <lineage>
        <taxon>Bacteria</taxon>
        <taxon>Pseudomonadati</taxon>
        <taxon>Nitrospirota</taxon>
        <taxon>Nitrospiria</taxon>
        <taxon>Nitrospirales</taxon>
        <taxon>Nitrospiraceae</taxon>
        <taxon>Nitrospira</taxon>
    </lineage>
</organism>
<evidence type="ECO:0000256" key="1">
    <source>
        <dbReference type="ARBA" id="ARBA00008791"/>
    </source>
</evidence>
<dbReference type="EMBL" id="CAJNBJ010000016">
    <property type="protein sequence ID" value="CAE6761775.1"/>
    <property type="molecule type" value="Genomic_DNA"/>
</dbReference>
<evidence type="ECO:0000313" key="5">
    <source>
        <dbReference type="EMBL" id="CAE6761775.1"/>
    </source>
</evidence>
<dbReference type="Gene3D" id="3.40.50.620">
    <property type="entry name" value="HUPs"/>
    <property type="match status" value="2"/>
</dbReference>
<gene>
    <name evidence="5" type="ORF">NSPZN2_30679</name>
</gene>
<feature type="domain" description="UspA" evidence="4">
    <location>
        <begin position="6"/>
        <end position="143"/>
    </location>
</feature>
<sequence>MKTLTSILAATDFSEHARTAIERAALLAREQESALRLLHVISSSSLDDLRNMMRGSAAVEHSVLEEARVSLHDTATILTRTTGVTAAEEVATGQVIATIRTAAEEADLLVLGARGTNPLRDLLLGTTAERLLRTCRRPVLVVKRAPKGTYGRVIVPVDFSSYSAPALAVAGLVAPHAHISVLHAFRVPFEARLHIAGATDDTIRRYCDEQRQEAARHIDRLMTQCLPHVPRQTCLVERGDPSPVILAQAQAQSADLIVLGKQGQSRAEELLLGSVTRHVLAGSTCDVLVVSP</sequence>
<feature type="domain" description="UspA" evidence="4">
    <location>
        <begin position="150"/>
        <end position="290"/>
    </location>
</feature>
<keyword evidence="2" id="KW-0547">Nucleotide-binding</keyword>
<dbReference type="InterPro" id="IPR006015">
    <property type="entry name" value="Universal_stress_UspA"/>
</dbReference>
<evidence type="ECO:0000313" key="6">
    <source>
        <dbReference type="Proteomes" id="UP000675880"/>
    </source>
</evidence>